<keyword evidence="9" id="KW-1185">Reference proteome</keyword>
<dbReference type="Pfam" id="PF00072">
    <property type="entry name" value="Response_reg"/>
    <property type="match status" value="1"/>
</dbReference>
<feature type="domain" description="Response regulatory" evidence="7">
    <location>
        <begin position="7"/>
        <end position="123"/>
    </location>
</feature>
<dbReference type="InterPro" id="IPR001789">
    <property type="entry name" value="Sig_transdc_resp-reg_receiver"/>
</dbReference>
<dbReference type="CDD" id="cd06170">
    <property type="entry name" value="LuxR_C_like"/>
    <property type="match status" value="1"/>
</dbReference>
<dbReference type="SUPFAM" id="SSF52172">
    <property type="entry name" value="CheY-like"/>
    <property type="match status" value="1"/>
</dbReference>
<dbReference type="InterPro" id="IPR000792">
    <property type="entry name" value="Tscrpt_reg_LuxR_C"/>
</dbReference>
<keyword evidence="2" id="KW-0805">Transcription regulation</keyword>
<dbReference type="InterPro" id="IPR016032">
    <property type="entry name" value="Sig_transdc_resp-reg_C-effctor"/>
</dbReference>
<feature type="modified residue" description="4-aspartylphosphate" evidence="5">
    <location>
        <position position="58"/>
    </location>
</feature>
<keyword evidence="1 5" id="KW-0597">Phosphoprotein</keyword>
<dbReference type="AlphaFoldDB" id="A0A847RBH6"/>
<dbReference type="SUPFAM" id="SSF46894">
    <property type="entry name" value="C-terminal effector domain of the bipartite response regulators"/>
    <property type="match status" value="1"/>
</dbReference>
<dbReference type="PROSITE" id="PS50043">
    <property type="entry name" value="HTH_LUXR_2"/>
    <property type="match status" value="1"/>
</dbReference>
<dbReference type="PANTHER" id="PTHR43214">
    <property type="entry name" value="TWO-COMPONENT RESPONSE REGULATOR"/>
    <property type="match status" value="1"/>
</dbReference>
<dbReference type="RefSeq" id="WP_168869418.1">
    <property type="nucleotide sequence ID" value="NZ_JABAIA010000001.1"/>
</dbReference>
<dbReference type="SMART" id="SM00448">
    <property type="entry name" value="REC"/>
    <property type="match status" value="1"/>
</dbReference>
<dbReference type="PROSITE" id="PS00622">
    <property type="entry name" value="HTH_LUXR_1"/>
    <property type="match status" value="1"/>
</dbReference>
<evidence type="ECO:0000256" key="4">
    <source>
        <dbReference type="ARBA" id="ARBA00023163"/>
    </source>
</evidence>
<keyword evidence="3" id="KW-0238">DNA-binding</keyword>
<dbReference type="Proteomes" id="UP000570474">
    <property type="component" value="Unassembled WGS sequence"/>
</dbReference>
<dbReference type="PRINTS" id="PR00038">
    <property type="entry name" value="HTHLUXR"/>
</dbReference>
<organism evidence="8 9">
    <name type="scientific">Chitinophaga varians</name>
    <dbReference type="NCBI Taxonomy" id="2202339"/>
    <lineage>
        <taxon>Bacteria</taxon>
        <taxon>Pseudomonadati</taxon>
        <taxon>Bacteroidota</taxon>
        <taxon>Chitinophagia</taxon>
        <taxon>Chitinophagales</taxon>
        <taxon>Chitinophagaceae</taxon>
        <taxon>Chitinophaga</taxon>
    </lineage>
</organism>
<accession>A0A847RBH6</accession>
<gene>
    <name evidence="8" type="ORF">HGH92_03795</name>
</gene>
<name>A0A847RBH6_9BACT</name>
<evidence type="ECO:0000256" key="5">
    <source>
        <dbReference type="PROSITE-ProRule" id="PRU00169"/>
    </source>
</evidence>
<dbReference type="PANTHER" id="PTHR43214:SF41">
    <property type="entry name" value="NITRATE_NITRITE RESPONSE REGULATOR PROTEIN NARP"/>
    <property type="match status" value="1"/>
</dbReference>
<dbReference type="GO" id="GO:0000160">
    <property type="term" value="P:phosphorelay signal transduction system"/>
    <property type="evidence" value="ECO:0007669"/>
    <property type="project" value="InterPro"/>
</dbReference>
<reference evidence="8 9" key="1">
    <citation type="submission" date="2020-04" db="EMBL/GenBank/DDBJ databases">
        <authorList>
            <person name="Yin C."/>
        </authorList>
    </citation>
    <scope>NUCLEOTIDE SEQUENCE [LARGE SCALE GENOMIC DNA]</scope>
    <source>
        <strain evidence="8 9">Ae27</strain>
    </source>
</reference>
<proteinExistence type="predicted"/>
<feature type="domain" description="HTH luxR-type" evidence="6">
    <location>
        <begin position="143"/>
        <end position="208"/>
    </location>
</feature>
<evidence type="ECO:0000256" key="3">
    <source>
        <dbReference type="ARBA" id="ARBA00023125"/>
    </source>
</evidence>
<dbReference type="InterPro" id="IPR039420">
    <property type="entry name" value="WalR-like"/>
</dbReference>
<dbReference type="SMART" id="SM00421">
    <property type="entry name" value="HTH_LUXR"/>
    <property type="match status" value="1"/>
</dbReference>
<comment type="caution">
    <text evidence="8">The sequence shown here is derived from an EMBL/GenBank/DDBJ whole genome shotgun (WGS) entry which is preliminary data.</text>
</comment>
<dbReference type="PROSITE" id="PS50110">
    <property type="entry name" value="RESPONSE_REGULATORY"/>
    <property type="match status" value="1"/>
</dbReference>
<dbReference type="InterPro" id="IPR058245">
    <property type="entry name" value="NreC/VraR/RcsB-like_REC"/>
</dbReference>
<evidence type="ECO:0000259" key="7">
    <source>
        <dbReference type="PROSITE" id="PS50110"/>
    </source>
</evidence>
<dbReference type="GO" id="GO:0006355">
    <property type="term" value="P:regulation of DNA-templated transcription"/>
    <property type="evidence" value="ECO:0007669"/>
    <property type="project" value="InterPro"/>
</dbReference>
<evidence type="ECO:0000259" key="6">
    <source>
        <dbReference type="PROSITE" id="PS50043"/>
    </source>
</evidence>
<dbReference type="CDD" id="cd17535">
    <property type="entry name" value="REC_NarL-like"/>
    <property type="match status" value="1"/>
</dbReference>
<evidence type="ECO:0000313" key="9">
    <source>
        <dbReference type="Proteomes" id="UP000570474"/>
    </source>
</evidence>
<evidence type="ECO:0000256" key="2">
    <source>
        <dbReference type="ARBA" id="ARBA00023015"/>
    </source>
</evidence>
<evidence type="ECO:0000313" key="8">
    <source>
        <dbReference type="EMBL" id="NLR63420.1"/>
    </source>
</evidence>
<keyword evidence="4" id="KW-0804">Transcription</keyword>
<dbReference type="GO" id="GO:0003677">
    <property type="term" value="F:DNA binding"/>
    <property type="evidence" value="ECO:0007669"/>
    <property type="project" value="UniProtKB-KW"/>
</dbReference>
<dbReference type="Pfam" id="PF00196">
    <property type="entry name" value="GerE"/>
    <property type="match status" value="1"/>
</dbReference>
<protein>
    <submittedName>
        <fullName evidence="8">Response regulator transcription factor</fullName>
    </submittedName>
</protein>
<dbReference type="InterPro" id="IPR011006">
    <property type="entry name" value="CheY-like_superfamily"/>
</dbReference>
<dbReference type="EMBL" id="JABAIA010000001">
    <property type="protein sequence ID" value="NLR63420.1"/>
    <property type="molecule type" value="Genomic_DNA"/>
</dbReference>
<dbReference type="Gene3D" id="3.40.50.2300">
    <property type="match status" value="1"/>
</dbReference>
<evidence type="ECO:0000256" key="1">
    <source>
        <dbReference type="ARBA" id="ARBA00022553"/>
    </source>
</evidence>
<sequence length="210" mass="23163">MKTSSISVIIVEDHVIVAEGLNSILSRTEGIQLTGVFPGAEEALLFLEKQDTDLVLLDISLPAMSGHDFCRLVKSKYADIKVIALTNHTEKSVILEMLDSGADGYLLKNISRQELVEAIFQVIDNRFTMHPALQQIIFSPGHSRKSYPRLTTREREILQLVGTGITTHAIADQLSISTQTVDTHRRNLMQKFNVGNAAALIKKAVEAGLL</sequence>